<gene>
    <name evidence="1" type="ORF">OBE_03509</name>
</gene>
<proteinExistence type="predicted"/>
<accession>K1UI52</accession>
<comment type="caution">
    <text evidence="1">The sequence shown here is derived from an EMBL/GenBank/DDBJ whole genome shotgun (WGS) entry which is preliminary data.</text>
</comment>
<evidence type="ECO:0000313" key="1">
    <source>
        <dbReference type="EMBL" id="EKC71201.1"/>
    </source>
</evidence>
<dbReference type="AlphaFoldDB" id="K1UI52"/>
<name>K1UI52_9ZZZZ</name>
<sequence length="96" mass="11364">MGQYYIVANIDKKEYMRSNGGVKLMEWSYNRNDLILNLMNKLANEWKGDRVYIVGDYALSSDRIDKEKQPAEKDYDYDILEKLEKELGIYNQKENG</sequence>
<organism evidence="1">
    <name type="scientific">human gut metagenome</name>
    <dbReference type="NCBI Taxonomy" id="408170"/>
    <lineage>
        <taxon>unclassified sequences</taxon>
        <taxon>metagenomes</taxon>
        <taxon>organismal metagenomes</taxon>
    </lineage>
</organism>
<dbReference type="EMBL" id="AJWZ01002350">
    <property type="protein sequence ID" value="EKC71201.1"/>
    <property type="molecule type" value="Genomic_DNA"/>
</dbReference>
<reference evidence="1" key="1">
    <citation type="journal article" date="2013" name="Environ. Microbiol.">
        <title>Microbiota from the distal guts of lean and obese adolescents exhibit partial functional redundancy besides clear differences in community structure.</title>
        <authorList>
            <person name="Ferrer M."/>
            <person name="Ruiz A."/>
            <person name="Lanza F."/>
            <person name="Haange S.B."/>
            <person name="Oberbach A."/>
            <person name="Till H."/>
            <person name="Bargiela R."/>
            <person name="Campoy C."/>
            <person name="Segura M.T."/>
            <person name="Richter M."/>
            <person name="von Bergen M."/>
            <person name="Seifert J."/>
            <person name="Suarez A."/>
        </authorList>
    </citation>
    <scope>NUCLEOTIDE SEQUENCE</scope>
</reference>
<protein>
    <submittedName>
        <fullName evidence="1">Uncharacterized protein</fullName>
    </submittedName>
</protein>